<dbReference type="Proteomes" id="UP000203677">
    <property type="component" value="Segment"/>
</dbReference>
<evidence type="ECO:0000313" key="2">
    <source>
        <dbReference type="EMBL" id="AMX81290.1"/>
    </source>
</evidence>
<dbReference type="GeneID" id="32283035"/>
<evidence type="ECO:0000313" key="4">
    <source>
        <dbReference type="Proteomes" id="UP000203677"/>
    </source>
</evidence>
<protein>
    <submittedName>
        <fullName evidence="2">TGB1</fullName>
    </submittedName>
</protein>
<dbReference type="KEGG" id="vg:32283035"/>
<organism evidence="2 4">
    <name type="scientific">Pepper virus A</name>
    <dbReference type="NCBI Taxonomy" id="1803898"/>
    <lineage>
        <taxon>Viruses</taxon>
        <taxon>Riboviria</taxon>
        <taxon>Orthornavirae</taxon>
        <taxon>Kitrinoviricota</taxon>
        <taxon>Alsuviricetes</taxon>
        <taxon>Tymovirales</taxon>
        <taxon>Betaflexiviridae</taxon>
        <taxon>Quinvirinae</taxon>
        <taxon>Carlavirus</taxon>
        <taxon>Carlavirus alphacapsici</taxon>
        <taxon>Carlavirus PepVA</taxon>
    </lineage>
</organism>
<accession>A0A1W5KTS4</accession>
<name>A0A1W5KTS4_9VIRU</name>
<dbReference type="OrthoDB" id="16070at10239"/>
<dbReference type="InterPro" id="IPR027417">
    <property type="entry name" value="P-loop_NTPase"/>
</dbReference>
<dbReference type="GO" id="GO:0005524">
    <property type="term" value="F:ATP binding"/>
    <property type="evidence" value="ECO:0007669"/>
    <property type="project" value="InterPro"/>
</dbReference>
<reference evidence="3" key="2">
    <citation type="submission" date="2016-03" db="EMBL/GenBank/DDBJ databases">
        <authorList>
            <person name="Ploux O."/>
        </authorList>
    </citation>
    <scope>NUCLEOTIDE SEQUENCE</scope>
    <source>
        <strain evidence="3">PJ</strain>
    </source>
</reference>
<dbReference type="EMBL" id="KU726694">
    <property type="protein sequence ID" value="AMX81290.1"/>
    <property type="molecule type" value="Genomic_RNA"/>
</dbReference>
<keyword evidence="4" id="KW-1185">Reference proteome</keyword>
<proteinExistence type="predicted"/>
<dbReference type="RefSeq" id="YP_009357231.1">
    <property type="nucleotide sequence ID" value="NC_034376.1"/>
</dbReference>
<gene>
    <name evidence="2" type="primary">gp2</name>
</gene>
<dbReference type="Pfam" id="PF01443">
    <property type="entry name" value="Viral_helicase1"/>
    <property type="match status" value="1"/>
</dbReference>
<dbReference type="EMBL" id="KU923763">
    <property type="protein sequence ID" value="AOY34822.1"/>
    <property type="molecule type" value="Genomic_RNA"/>
</dbReference>
<dbReference type="SUPFAM" id="SSF52540">
    <property type="entry name" value="P-loop containing nucleoside triphosphate hydrolases"/>
    <property type="match status" value="1"/>
</dbReference>
<reference evidence="2 4" key="1">
    <citation type="submission" date="2016-02" db="EMBL/GenBank/DDBJ databases">
        <authorList>
            <person name="Wen L."/>
            <person name="He K."/>
            <person name="Yang H."/>
        </authorList>
    </citation>
    <scope>NUCLEOTIDE SEQUENCE [LARGE SCALE GENOMIC DNA]</scope>
    <source>
        <strain evidence="2">TW</strain>
    </source>
</reference>
<evidence type="ECO:0000259" key="1">
    <source>
        <dbReference type="Pfam" id="PF01443"/>
    </source>
</evidence>
<evidence type="ECO:0000313" key="3">
    <source>
        <dbReference type="EMBL" id="AOY34822.1"/>
    </source>
</evidence>
<dbReference type="InterPro" id="IPR027351">
    <property type="entry name" value="(+)RNA_virus_helicase_core_dom"/>
</dbReference>
<feature type="domain" description="(+)RNA virus helicase C-terminal" evidence="1">
    <location>
        <begin position="25"/>
        <end position="222"/>
    </location>
</feature>
<sequence>MLCVINKLVDCGFSRVGPSLNKPLIINCVPGGGKTTIIRQLLEEFDHLVAYTTASPDPINLKGNQIKALPATPEEGKLVILDEYQNLAKLPDWVDIAFGDPLQSCNPNLLSADFLSYRTHRFGRNTCGLLGRLGFRVESDLEDSVVFEGLFEGELEGQILCCEQEVEELLTSHSVEFLTPRTAQGKTFEVVTFCCSERPLANNLHLYLICLTRHTSKLRILNPEGAAGFF</sequence>